<organism evidence="2 3">
    <name type="scientific">Natrarchaeobaculum sulfurireducens</name>
    <dbReference type="NCBI Taxonomy" id="2044521"/>
    <lineage>
        <taxon>Archaea</taxon>
        <taxon>Methanobacteriati</taxon>
        <taxon>Methanobacteriota</taxon>
        <taxon>Stenosarchaea group</taxon>
        <taxon>Halobacteria</taxon>
        <taxon>Halobacteriales</taxon>
        <taxon>Natrialbaceae</taxon>
        <taxon>Natrarchaeobaculum</taxon>
    </lineage>
</organism>
<reference evidence="3" key="1">
    <citation type="submission" date="2018-02" db="EMBL/GenBank/DDBJ databases">
        <title>Phenotypic and genomic properties of facultatively anaerobic sulfur-reducing natronoarchaea from hypersaline soda lakes.</title>
        <authorList>
            <person name="Sorokin D.Y."/>
            <person name="Kublanov I.V."/>
            <person name="Roman P."/>
            <person name="Sinninghe Damste J.S."/>
            <person name="Golyshin P.N."/>
            <person name="Rojo D."/>
            <person name="Ciordia S."/>
            <person name="Mena M.D.C."/>
            <person name="Ferrer M."/>
            <person name="Messina E."/>
            <person name="Smedile F."/>
            <person name="La Spada G."/>
            <person name="La Cono V."/>
            <person name="Yakimov M.M."/>
        </authorList>
    </citation>
    <scope>NUCLEOTIDE SEQUENCE [LARGE SCALE GENOMIC DNA]</scope>
    <source>
        <strain evidence="3">AArc-Mg</strain>
    </source>
</reference>
<evidence type="ECO:0000313" key="2">
    <source>
        <dbReference type="EMBL" id="AXR81527.1"/>
    </source>
</evidence>
<proteinExistence type="predicted"/>
<dbReference type="Proteomes" id="UP000258613">
    <property type="component" value="Chromosome"/>
</dbReference>
<protein>
    <submittedName>
        <fullName evidence="2">Uncharacterized protein</fullName>
    </submittedName>
</protein>
<feature type="region of interest" description="Disordered" evidence="1">
    <location>
        <begin position="1"/>
        <end position="25"/>
    </location>
</feature>
<keyword evidence="3" id="KW-1185">Reference proteome</keyword>
<dbReference type="EMBL" id="CP027033">
    <property type="protein sequence ID" value="AXR81527.1"/>
    <property type="molecule type" value="Genomic_DNA"/>
</dbReference>
<evidence type="ECO:0000256" key="1">
    <source>
        <dbReference type="SAM" id="MobiDB-lite"/>
    </source>
</evidence>
<name>A0A346PPT2_9EURY</name>
<dbReference type="AlphaFoldDB" id="A0A346PPT2"/>
<dbReference type="GeneID" id="37642000"/>
<accession>A0A346PPT2</accession>
<gene>
    <name evidence="2" type="ORF">AArcMg_1514</name>
</gene>
<evidence type="ECO:0000313" key="3">
    <source>
        <dbReference type="Proteomes" id="UP000258613"/>
    </source>
</evidence>
<sequence>MPARPPSPTFAPASLTITSPNVPTHDERTLATTTQVVDALENAAGITISEVMLESLLLEFERRGYLECVSYSNTGTAVWDLTDVADRLADVIAAVVVDAVTTWVSDSAHRKC</sequence>
<dbReference type="RefSeq" id="WP_117368234.1">
    <property type="nucleotide sequence ID" value="NZ_CP027033.1"/>
</dbReference>
<dbReference type="KEGG" id="nag:AArcMg_1514"/>